<comment type="caution">
    <text evidence="9">The sequence shown here is derived from an EMBL/GenBank/DDBJ whole genome shotgun (WGS) entry which is preliminary data.</text>
</comment>
<keyword evidence="5" id="KW-0539">Nucleus</keyword>
<evidence type="ECO:0000256" key="5">
    <source>
        <dbReference type="ARBA" id="ARBA00023242"/>
    </source>
</evidence>
<keyword evidence="4" id="KW-0238">DNA-binding</keyword>
<evidence type="ECO:0000259" key="7">
    <source>
        <dbReference type="Pfam" id="PF07034"/>
    </source>
</evidence>
<evidence type="ECO:0000313" key="10">
    <source>
        <dbReference type="Proteomes" id="UP000788993"/>
    </source>
</evidence>
<feature type="domain" description="Origin recognition complex subunit 3 winged helix C-terminal" evidence="8">
    <location>
        <begin position="563"/>
        <end position="695"/>
    </location>
</feature>
<dbReference type="Pfam" id="PF07034">
    <property type="entry name" value="ORC3_N"/>
    <property type="match status" value="1"/>
</dbReference>
<dbReference type="InterPro" id="IPR040855">
    <property type="entry name" value="ORC_WH_C"/>
</dbReference>
<comment type="similarity">
    <text evidence="2">Belongs to the ORC3 family.</text>
</comment>
<feature type="compositionally biased region" description="Acidic residues" evidence="6">
    <location>
        <begin position="184"/>
        <end position="197"/>
    </location>
</feature>
<evidence type="ECO:0000313" key="9">
    <source>
        <dbReference type="EMBL" id="KAH3670041.1"/>
    </source>
</evidence>
<dbReference type="GO" id="GO:0003688">
    <property type="term" value="F:DNA replication origin binding"/>
    <property type="evidence" value="ECO:0007669"/>
    <property type="project" value="TreeGrafter"/>
</dbReference>
<proteinExistence type="inferred from homology"/>
<dbReference type="Proteomes" id="UP000788993">
    <property type="component" value="Unassembled WGS sequence"/>
</dbReference>
<evidence type="ECO:0000256" key="6">
    <source>
        <dbReference type="SAM" id="MobiDB-lite"/>
    </source>
</evidence>
<dbReference type="PANTHER" id="PTHR12748">
    <property type="entry name" value="ORIGIN RECOGNITION COMPLEX SUBUNIT 3"/>
    <property type="match status" value="1"/>
</dbReference>
<dbReference type="GO" id="GO:0005664">
    <property type="term" value="C:nuclear origin of replication recognition complex"/>
    <property type="evidence" value="ECO:0007669"/>
    <property type="project" value="InterPro"/>
</dbReference>
<dbReference type="InterPro" id="IPR020795">
    <property type="entry name" value="ORC3"/>
</dbReference>
<evidence type="ECO:0000256" key="1">
    <source>
        <dbReference type="ARBA" id="ARBA00004123"/>
    </source>
</evidence>
<dbReference type="InterPro" id="IPR045667">
    <property type="entry name" value="ORC3_N"/>
</dbReference>
<dbReference type="AlphaFoldDB" id="A0A9P8T9H6"/>
<protein>
    <recommendedName>
        <fullName evidence="11">Origin recognition complex subunit 3 winged helix C-terminal domain-containing protein</fullName>
    </recommendedName>
</protein>
<dbReference type="PANTHER" id="PTHR12748:SF0">
    <property type="entry name" value="ORIGIN RECOGNITION COMPLEX SUBUNIT 3"/>
    <property type="match status" value="1"/>
</dbReference>
<reference evidence="9" key="2">
    <citation type="submission" date="2021-01" db="EMBL/GenBank/DDBJ databases">
        <authorList>
            <person name="Schikora-Tamarit M.A."/>
        </authorList>
    </citation>
    <scope>NUCLEOTIDE SEQUENCE</scope>
    <source>
        <strain evidence="9">NCAIM Y.01608</strain>
    </source>
</reference>
<dbReference type="GO" id="GO:0006270">
    <property type="term" value="P:DNA replication initiation"/>
    <property type="evidence" value="ECO:0007669"/>
    <property type="project" value="TreeGrafter"/>
</dbReference>
<dbReference type="GO" id="GO:0005656">
    <property type="term" value="C:nuclear pre-replicative complex"/>
    <property type="evidence" value="ECO:0007669"/>
    <property type="project" value="TreeGrafter"/>
</dbReference>
<evidence type="ECO:0000256" key="3">
    <source>
        <dbReference type="ARBA" id="ARBA00022705"/>
    </source>
</evidence>
<dbReference type="Pfam" id="PF18137">
    <property type="entry name" value="WHD_ORC"/>
    <property type="match status" value="1"/>
</dbReference>
<keyword evidence="10" id="KW-1185">Reference proteome</keyword>
<organism evidence="9 10">
    <name type="scientific">Ogataea polymorpha</name>
    <dbReference type="NCBI Taxonomy" id="460523"/>
    <lineage>
        <taxon>Eukaryota</taxon>
        <taxon>Fungi</taxon>
        <taxon>Dikarya</taxon>
        <taxon>Ascomycota</taxon>
        <taxon>Saccharomycotina</taxon>
        <taxon>Pichiomycetes</taxon>
        <taxon>Pichiales</taxon>
        <taxon>Pichiaceae</taxon>
        <taxon>Ogataea</taxon>
    </lineage>
</organism>
<evidence type="ECO:0000256" key="4">
    <source>
        <dbReference type="ARBA" id="ARBA00023125"/>
    </source>
</evidence>
<feature type="region of interest" description="Disordered" evidence="6">
    <location>
        <begin position="177"/>
        <end position="200"/>
    </location>
</feature>
<gene>
    <name evidence="9" type="ORF">OGATHE_002854</name>
</gene>
<comment type="subcellular location">
    <subcellularLocation>
        <location evidence="1">Nucleus</location>
    </subcellularLocation>
</comment>
<keyword evidence="3" id="KW-0235">DNA replication</keyword>
<evidence type="ECO:0000259" key="8">
    <source>
        <dbReference type="Pfam" id="PF18137"/>
    </source>
</evidence>
<accession>A0A9P8T9H6</accession>
<reference evidence="9" key="1">
    <citation type="journal article" date="2021" name="Open Biol.">
        <title>Shared evolutionary footprints suggest mitochondrial oxidative damage underlies multiple complex I losses in fungi.</title>
        <authorList>
            <person name="Schikora-Tamarit M.A."/>
            <person name="Marcet-Houben M."/>
            <person name="Nosek J."/>
            <person name="Gabaldon T."/>
        </authorList>
    </citation>
    <scope>NUCLEOTIDE SEQUENCE</scope>
    <source>
        <strain evidence="9">NCAIM Y.01608</strain>
    </source>
</reference>
<sequence>MSFDDFMDSQKVVYELKPAARVAFPDLPLVYYQEGVPIESALPFVRLLKGNEPTENVYRRYELFVNNWAKQHDQILQILQKHEKNMFVDLQRYLSSDESSTVFKDQPINLSTALLNLGPNISNHSLLLQNVWQNLVDESPDAIVVRLSSKVCSTVSFTMKILATDISRGLKTDLGRAASVPVSDSDDEMNSEPEDDEGQTRTIEMDSLMEKVFSKDKRLIVMIEDADSFPTSILTPLIKVLWNYNNQYRSRIRLVIGMSTPFEIFHEKLPKLTVKYMRPKYFQIDNTGQAVNEIMENVLLNINDTYDSLILEPRLVLKFLELKSKISISQFVNSMKVIYMSHYYSQPLSVMWTNDFSKIQLNSHVFDVFKRLPSVRRYEQSLHAKKAATLHKLLVSDDEAALGDLLRQSLNKLIHWRYRMKTLVDLLNFMQEYFLETSIWTDNLDLFRLIFENVSYEEEHSNFENFKFLHHLWSKIRSSSLHDVNSFIKTVREDADFGPLFENDDLRELSATSQTKQFVAALNRALLRCLEELNLNNIPFREICCVDLSALDLLTNTFNPQVRATCIESLLNSKNYLLNTVHSDPSQLDRESFDMKLYKCLEPSVIELYRLSREAGVITNVYDFYQVFKSSLPREELENTLREKSPQTQLPAEIDDLTWDKMTLSWFLKSLAELQTLGIVREVKNKSETLEKIIWKDL</sequence>
<dbReference type="GO" id="GO:0031261">
    <property type="term" value="C:DNA replication preinitiation complex"/>
    <property type="evidence" value="ECO:0007669"/>
    <property type="project" value="TreeGrafter"/>
</dbReference>
<evidence type="ECO:0008006" key="11">
    <source>
        <dbReference type="Google" id="ProtNLM"/>
    </source>
</evidence>
<dbReference type="CDD" id="cd20704">
    <property type="entry name" value="Orc3"/>
    <property type="match status" value="1"/>
</dbReference>
<dbReference type="EMBL" id="JAEUBD010000983">
    <property type="protein sequence ID" value="KAH3670041.1"/>
    <property type="molecule type" value="Genomic_DNA"/>
</dbReference>
<feature type="domain" description="Origin recognition complex subunit 3 N-terminal" evidence="7">
    <location>
        <begin position="5"/>
        <end position="351"/>
    </location>
</feature>
<evidence type="ECO:0000256" key="2">
    <source>
        <dbReference type="ARBA" id="ARBA00010977"/>
    </source>
</evidence>
<name>A0A9P8T9H6_9ASCO</name>